<name>A0A366HA38_9BACT</name>
<proteinExistence type="predicted"/>
<dbReference type="OrthoDB" id="4552872at2"/>
<dbReference type="AlphaFoldDB" id="A0A366HA38"/>
<evidence type="ECO:0008006" key="4">
    <source>
        <dbReference type="Google" id="ProtNLM"/>
    </source>
</evidence>
<organism evidence="2 3">
    <name type="scientific">Roseimicrobium gellanilyticum</name>
    <dbReference type="NCBI Taxonomy" id="748857"/>
    <lineage>
        <taxon>Bacteria</taxon>
        <taxon>Pseudomonadati</taxon>
        <taxon>Verrucomicrobiota</taxon>
        <taxon>Verrucomicrobiia</taxon>
        <taxon>Verrucomicrobiales</taxon>
        <taxon>Verrucomicrobiaceae</taxon>
        <taxon>Roseimicrobium</taxon>
    </lineage>
</organism>
<dbReference type="InterPro" id="IPR011990">
    <property type="entry name" value="TPR-like_helical_dom_sf"/>
</dbReference>
<sequence>MVLHETAHYLAARAVSFNPLQMEWGTSEKGWRFHLLGVPVVWHLQPWNGITHCQPTSLEGFCWRGAVCVLAGIVVDVLLLLLIAWVNRHAEATYTEPPLWYWITKPLVFAQSVILMFTLLPMDLQIEEWKSCTDGKQLLKHLSGRSIRDTRAGLEEYLAVVRRYQPGFTFEESWLYRPDPELVRLHHRAVAAAREGKLKEALANAETVLARASMAPGERAMLLDNMAAAAGLQGKRWDLERALAWAREAHALLPAARPVHATLGGLLVESGELTEAVILLEPLTAPENEPEVRIQACCYLAKVCNQLNDRNEARQWMEKARAIQPDHPLVMQMDAELGATAVEA</sequence>
<dbReference type="EMBL" id="QNRR01000011">
    <property type="protein sequence ID" value="RBP38546.1"/>
    <property type="molecule type" value="Genomic_DNA"/>
</dbReference>
<keyword evidence="1" id="KW-0812">Transmembrane</keyword>
<keyword evidence="1" id="KW-0472">Membrane</keyword>
<dbReference type="RefSeq" id="WP_147263593.1">
    <property type="nucleotide sequence ID" value="NZ_QNRR01000011.1"/>
</dbReference>
<keyword evidence="3" id="KW-1185">Reference proteome</keyword>
<reference evidence="2 3" key="1">
    <citation type="submission" date="2018-06" db="EMBL/GenBank/DDBJ databases">
        <title>Genomic Encyclopedia of Type Strains, Phase IV (KMG-IV): sequencing the most valuable type-strain genomes for metagenomic binning, comparative biology and taxonomic classification.</title>
        <authorList>
            <person name="Goeker M."/>
        </authorList>
    </citation>
    <scope>NUCLEOTIDE SEQUENCE [LARGE SCALE GENOMIC DNA]</scope>
    <source>
        <strain evidence="2 3">DSM 25532</strain>
    </source>
</reference>
<evidence type="ECO:0000313" key="2">
    <source>
        <dbReference type="EMBL" id="RBP38546.1"/>
    </source>
</evidence>
<evidence type="ECO:0000313" key="3">
    <source>
        <dbReference type="Proteomes" id="UP000253426"/>
    </source>
</evidence>
<accession>A0A366HA38</accession>
<comment type="caution">
    <text evidence="2">The sequence shown here is derived from an EMBL/GenBank/DDBJ whole genome shotgun (WGS) entry which is preliminary data.</text>
</comment>
<feature type="transmembrane region" description="Helical" evidence="1">
    <location>
        <begin position="66"/>
        <end position="87"/>
    </location>
</feature>
<evidence type="ECO:0000256" key="1">
    <source>
        <dbReference type="SAM" id="Phobius"/>
    </source>
</evidence>
<dbReference type="Proteomes" id="UP000253426">
    <property type="component" value="Unassembled WGS sequence"/>
</dbReference>
<dbReference type="Gene3D" id="1.25.40.10">
    <property type="entry name" value="Tetratricopeptide repeat domain"/>
    <property type="match status" value="1"/>
</dbReference>
<dbReference type="SUPFAM" id="SSF48452">
    <property type="entry name" value="TPR-like"/>
    <property type="match status" value="1"/>
</dbReference>
<protein>
    <recommendedName>
        <fullName evidence="4">Tetratricopeptide repeat protein</fullName>
    </recommendedName>
</protein>
<keyword evidence="1" id="KW-1133">Transmembrane helix</keyword>
<feature type="transmembrane region" description="Helical" evidence="1">
    <location>
        <begin position="99"/>
        <end position="120"/>
    </location>
</feature>
<gene>
    <name evidence="2" type="ORF">DES53_11164</name>
</gene>